<dbReference type="OrthoDB" id="74500at2759"/>
<dbReference type="GO" id="GO:0003676">
    <property type="term" value="F:nucleic acid binding"/>
    <property type="evidence" value="ECO:0007669"/>
    <property type="project" value="InterPro"/>
</dbReference>
<gene>
    <name evidence="2" type="ORF">ACHHYP_12193</name>
</gene>
<evidence type="ECO:0000313" key="2">
    <source>
        <dbReference type="EMBL" id="OQR85154.1"/>
    </source>
</evidence>
<reference evidence="2 3" key="1">
    <citation type="journal article" date="2014" name="Genome Biol. Evol.">
        <title>The secreted proteins of Achlya hypogyna and Thraustotheca clavata identify the ancestral oomycete secretome and reveal gene acquisitions by horizontal gene transfer.</title>
        <authorList>
            <person name="Misner I."/>
            <person name="Blouin N."/>
            <person name="Leonard G."/>
            <person name="Richards T.A."/>
            <person name="Lane C.E."/>
        </authorList>
    </citation>
    <scope>NUCLEOTIDE SEQUENCE [LARGE SCALE GENOMIC DNA]</scope>
    <source>
        <strain evidence="2 3">ATCC 48635</strain>
    </source>
</reference>
<proteinExistence type="predicted"/>
<dbReference type="InterPro" id="IPR038717">
    <property type="entry name" value="Tc1-like_DDE_dom"/>
</dbReference>
<dbReference type="Proteomes" id="UP000243579">
    <property type="component" value="Unassembled WGS sequence"/>
</dbReference>
<name>A0A1V9YHE1_ACHHY</name>
<dbReference type="AlphaFoldDB" id="A0A1V9YHE1"/>
<protein>
    <recommendedName>
        <fullName evidence="1">Tc1-like transposase DDE domain-containing protein</fullName>
    </recommendedName>
</protein>
<sequence length="331" mass="37437">MLPPPQKHVMCPAEKLLIVRAHAFFLKEGFEQGVGYRRHVRDLVHECLGFSKSVISRVVAQWRRDQDPTFAPREPPKRGHSPLSAAYELGAEIRAIVASPYHRDYHGNFTAQLFERWFKELCESLAQDHGTCVIHLDGAKYHKRVLNPNPTASWKKAAIQSWLSSRNVYFQACEVKAELLQKAKDAKEPPRFACVEVARSYGHRVLYTPPYHPELQPIEIIWAVCKNRVAADPAKDMRDLQDKLKSSLDTIHSGTWTGALAKVQRFEDLYLASANSAALVDDDCDDDDDSDGASDAELVDDMFGGPESMVFACRPVEIGHRDYMESIVYQI</sequence>
<evidence type="ECO:0000313" key="3">
    <source>
        <dbReference type="Proteomes" id="UP000243579"/>
    </source>
</evidence>
<dbReference type="PANTHER" id="PTHR33939:SF1">
    <property type="entry name" value="DUF4371 DOMAIN-CONTAINING PROTEIN"/>
    <property type="match status" value="1"/>
</dbReference>
<dbReference type="Gene3D" id="3.30.420.10">
    <property type="entry name" value="Ribonuclease H-like superfamily/Ribonuclease H"/>
    <property type="match status" value="1"/>
</dbReference>
<dbReference type="Pfam" id="PF13358">
    <property type="entry name" value="DDE_3"/>
    <property type="match status" value="1"/>
</dbReference>
<dbReference type="InterPro" id="IPR036397">
    <property type="entry name" value="RNaseH_sf"/>
</dbReference>
<organism evidence="2 3">
    <name type="scientific">Achlya hypogyna</name>
    <name type="common">Oomycete</name>
    <name type="synonym">Protoachlya hypogyna</name>
    <dbReference type="NCBI Taxonomy" id="1202772"/>
    <lineage>
        <taxon>Eukaryota</taxon>
        <taxon>Sar</taxon>
        <taxon>Stramenopiles</taxon>
        <taxon>Oomycota</taxon>
        <taxon>Saprolegniomycetes</taxon>
        <taxon>Saprolegniales</taxon>
        <taxon>Achlyaceae</taxon>
        <taxon>Achlya</taxon>
    </lineage>
</organism>
<feature type="domain" description="Tc1-like transposase DDE" evidence="1">
    <location>
        <begin position="104"/>
        <end position="240"/>
    </location>
</feature>
<keyword evidence="3" id="KW-1185">Reference proteome</keyword>
<accession>A0A1V9YHE1</accession>
<dbReference type="PANTHER" id="PTHR33939">
    <property type="entry name" value="PROTEIN CBG22215"/>
    <property type="match status" value="1"/>
</dbReference>
<comment type="caution">
    <text evidence="2">The sequence shown here is derived from an EMBL/GenBank/DDBJ whole genome shotgun (WGS) entry which is preliminary data.</text>
</comment>
<evidence type="ECO:0000259" key="1">
    <source>
        <dbReference type="Pfam" id="PF13358"/>
    </source>
</evidence>
<dbReference type="EMBL" id="JNBR01001791">
    <property type="protein sequence ID" value="OQR85154.1"/>
    <property type="molecule type" value="Genomic_DNA"/>
</dbReference>